<proteinExistence type="predicted"/>
<reference evidence="1 2" key="1">
    <citation type="submission" date="2024-09" db="EMBL/GenBank/DDBJ databases">
        <title>Rethinking Asexuality: The Enigmatic Case of Functional Sexual Genes in Lepraria (Stereocaulaceae).</title>
        <authorList>
            <person name="Doellman M."/>
            <person name="Sun Y."/>
            <person name="Barcenas-Pena A."/>
            <person name="Lumbsch H.T."/>
            <person name="Grewe F."/>
        </authorList>
    </citation>
    <scope>NUCLEOTIDE SEQUENCE [LARGE SCALE GENOMIC DNA]</scope>
    <source>
        <strain evidence="1 2">Mercado 3170</strain>
    </source>
</reference>
<sequence length="276" mass="31647">MSTPPSACLPGEIIVLIFKSLDSFPSVAALCRISRVFYDIWRLNARYICHAIVGPDAVEVARLQEVAAESDREVLLTDPSTEGLGTFHAKVISDATILAANDRHVRLVGKLWEKEVTLLCTQWGARKMIFSGKERIRFQRAYYRFWVLIASHYASQSVTKRLGAMTLRDFEGVRQVADWMQFGFSWDALVQLDIVTAQTYANPRIENHQSGCLLMNSDWHIVCGEIDEERRERRLDRLVDHEIVALDVGFPRDVPLLVWNFFDETQQYLDLIPEIC</sequence>
<dbReference type="Proteomes" id="UP001590950">
    <property type="component" value="Unassembled WGS sequence"/>
</dbReference>
<keyword evidence="2" id="KW-1185">Reference proteome</keyword>
<evidence type="ECO:0008006" key="3">
    <source>
        <dbReference type="Google" id="ProtNLM"/>
    </source>
</evidence>
<name>A0ABR4A541_9LECA</name>
<protein>
    <recommendedName>
        <fullName evidence="3">F-box domain-containing protein</fullName>
    </recommendedName>
</protein>
<accession>A0ABR4A541</accession>
<evidence type="ECO:0000313" key="2">
    <source>
        <dbReference type="Proteomes" id="UP001590950"/>
    </source>
</evidence>
<gene>
    <name evidence="1" type="ORF">N7G274_006398</name>
</gene>
<evidence type="ECO:0000313" key="1">
    <source>
        <dbReference type="EMBL" id="KAL2040940.1"/>
    </source>
</evidence>
<comment type="caution">
    <text evidence="1">The sequence shown here is derived from an EMBL/GenBank/DDBJ whole genome shotgun (WGS) entry which is preliminary data.</text>
</comment>
<dbReference type="EMBL" id="JBEFKJ010000019">
    <property type="protein sequence ID" value="KAL2040940.1"/>
    <property type="molecule type" value="Genomic_DNA"/>
</dbReference>
<organism evidence="1 2">
    <name type="scientific">Stereocaulon virgatum</name>
    <dbReference type="NCBI Taxonomy" id="373712"/>
    <lineage>
        <taxon>Eukaryota</taxon>
        <taxon>Fungi</taxon>
        <taxon>Dikarya</taxon>
        <taxon>Ascomycota</taxon>
        <taxon>Pezizomycotina</taxon>
        <taxon>Lecanoromycetes</taxon>
        <taxon>OSLEUM clade</taxon>
        <taxon>Lecanoromycetidae</taxon>
        <taxon>Lecanorales</taxon>
        <taxon>Lecanorineae</taxon>
        <taxon>Stereocaulaceae</taxon>
        <taxon>Stereocaulon</taxon>
    </lineage>
</organism>